<gene>
    <name evidence="2" type="ORF">EV690_1565</name>
</gene>
<proteinExistence type="predicted"/>
<dbReference type="EMBL" id="SMGD01000012">
    <property type="protein sequence ID" value="TCK57867.1"/>
    <property type="molecule type" value="Genomic_DNA"/>
</dbReference>
<dbReference type="PANTHER" id="PTHR12126">
    <property type="entry name" value="NADH-UBIQUINONE OXIDOREDUCTASE 39 KDA SUBUNIT-RELATED"/>
    <property type="match status" value="1"/>
</dbReference>
<dbReference type="InterPro" id="IPR016040">
    <property type="entry name" value="NAD(P)-bd_dom"/>
</dbReference>
<accession>A0A4R1K223</accession>
<dbReference type="SUPFAM" id="SSF51735">
    <property type="entry name" value="NAD(P)-binding Rossmann-fold domains"/>
    <property type="match status" value="1"/>
</dbReference>
<dbReference type="PANTHER" id="PTHR12126:SF11">
    <property type="entry name" value="NADH DEHYDROGENASE [UBIQUINONE] 1 ALPHA SUBCOMPLEX SUBUNIT 9, MITOCHONDRIAL"/>
    <property type="match status" value="1"/>
</dbReference>
<dbReference type="InterPro" id="IPR051207">
    <property type="entry name" value="ComplexI_NDUFA9_subunit"/>
</dbReference>
<evidence type="ECO:0000259" key="1">
    <source>
        <dbReference type="Pfam" id="PF13460"/>
    </source>
</evidence>
<keyword evidence="3" id="KW-1185">Reference proteome</keyword>
<dbReference type="GO" id="GO:0044877">
    <property type="term" value="F:protein-containing complex binding"/>
    <property type="evidence" value="ECO:0007669"/>
    <property type="project" value="TreeGrafter"/>
</dbReference>
<name>A0A4R1K223_9GAMM</name>
<dbReference type="Pfam" id="PF13460">
    <property type="entry name" value="NAD_binding_10"/>
    <property type="match status" value="1"/>
</dbReference>
<dbReference type="Gene3D" id="3.40.50.720">
    <property type="entry name" value="NAD(P)-binding Rossmann-like Domain"/>
    <property type="match status" value="1"/>
</dbReference>
<dbReference type="CDD" id="cd05243">
    <property type="entry name" value="SDR_a5"/>
    <property type="match status" value="1"/>
</dbReference>
<dbReference type="AlphaFoldDB" id="A0A4R1K223"/>
<feature type="domain" description="NAD(P)-binding" evidence="1">
    <location>
        <begin position="12"/>
        <end position="198"/>
    </location>
</feature>
<organism evidence="2 3">
    <name type="scientific">Celerinatantimonas diazotrophica</name>
    <dbReference type="NCBI Taxonomy" id="412034"/>
    <lineage>
        <taxon>Bacteria</taxon>
        <taxon>Pseudomonadati</taxon>
        <taxon>Pseudomonadota</taxon>
        <taxon>Gammaproteobacteria</taxon>
        <taxon>Celerinatantimonadaceae</taxon>
        <taxon>Celerinatantimonas</taxon>
    </lineage>
</organism>
<evidence type="ECO:0000313" key="2">
    <source>
        <dbReference type="EMBL" id="TCK57867.1"/>
    </source>
</evidence>
<sequence length="288" mass="32281">MMNIQNRILVAGSTGYLGSHIVRQLLADQVEFNALARDKTKLLSMGVDDENIIEAQITDPESLVGICDGIDVVISCIGITRQRDGLHYMDVDYKANINLLQQAEHAGVRKFIYISAFHAQKYPDVRLLDAKERFAKRLLKSEALTPCVIRPNGFFSDLEEMYNMATAGHIYLFGSGDLKLNPIHGADLAKFCLEAVDQSEQELEVGGPEVLSGKEIAELAFSAQSKPSNITYLPDWLRRLFLAVVKRIPEKWGGPSEFFLTLMGQDAVAPCYGTHYLKEFYYKLNAKR</sequence>
<dbReference type="InterPro" id="IPR036291">
    <property type="entry name" value="NAD(P)-bd_dom_sf"/>
</dbReference>
<comment type="caution">
    <text evidence="2">The sequence shown here is derived from an EMBL/GenBank/DDBJ whole genome shotgun (WGS) entry which is preliminary data.</text>
</comment>
<evidence type="ECO:0000313" key="3">
    <source>
        <dbReference type="Proteomes" id="UP000295565"/>
    </source>
</evidence>
<reference evidence="2 3" key="1">
    <citation type="submission" date="2019-03" db="EMBL/GenBank/DDBJ databases">
        <title>Genomic Encyclopedia of Type Strains, Phase IV (KMG-IV): sequencing the most valuable type-strain genomes for metagenomic binning, comparative biology and taxonomic classification.</title>
        <authorList>
            <person name="Goeker M."/>
        </authorList>
    </citation>
    <scope>NUCLEOTIDE SEQUENCE [LARGE SCALE GENOMIC DNA]</scope>
    <source>
        <strain evidence="2 3">DSM 18577</strain>
    </source>
</reference>
<protein>
    <submittedName>
        <fullName evidence="2">Uncharacterized protein YbjT (DUF2867 family)</fullName>
    </submittedName>
</protein>
<dbReference type="Proteomes" id="UP000295565">
    <property type="component" value="Unassembled WGS sequence"/>
</dbReference>